<dbReference type="Gene3D" id="3.40.50.300">
    <property type="entry name" value="P-loop containing nucleotide triphosphate hydrolases"/>
    <property type="match status" value="2"/>
</dbReference>
<dbReference type="InterPro" id="IPR047187">
    <property type="entry name" value="SF1_C_Upf1"/>
</dbReference>
<dbReference type="PANTHER" id="PTHR10887:SF530">
    <property type="entry name" value="SUPERFAMILY I DNA HELICASES"/>
    <property type="match status" value="1"/>
</dbReference>
<evidence type="ECO:0000313" key="6">
    <source>
        <dbReference type="Proteomes" id="UP001470288"/>
    </source>
</evidence>
<dbReference type="Gene3D" id="3.40.960.10">
    <property type="entry name" value="VSR Endonuclease"/>
    <property type="match status" value="1"/>
</dbReference>
<dbReference type="InterPro" id="IPR024402">
    <property type="entry name" value="DUF2726"/>
</dbReference>
<dbReference type="InterPro" id="IPR027417">
    <property type="entry name" value="P-loop_NTPase"/>
</dbReference>
<dbReference type="InterPro" id="IPR041677">
    <property type="entry name" value="DNA2/NAM7_AAA_11"/>
</dbReference>
<feature type="domain" description="DNA2/NAM7 helicase-like C-terminal" evidence="4">
    <location>
        <begin position="672"/>
        <end position="839"/>
    </location>
</feature>
<keyword evidence="6" id="KW-1185">Reference proteome</keyword>
<dbReference type="Proteomes" id="UP001470288">
    <property type="component" value="Unassembled WGS sequence"/>
</dbReference>
<organism evidence="5 6">
    <name type="scientific">Hominiventricola aquisgranensis</name>
    <dbReference type="NCBI Taxonomy" id="3133164"/>
    <lineage>
        <taxon>Bacteria</taxon>
        <taxon>Bacillati</taxon>
        <taxon>Bacillota</taxon>
        <taxon>Clostridia</taxon>
        <taxon>Lachnospirales</taxon>
        <taxon>Lachnospiraceae</taxon>
        <taxon>Hominiventricola</taxon>
    </lineage>
</organism>
<feature type="domain" description="DNA2/NAM7 helicase helicase" evidence="3">
    <location>
        <begin position="328"/>
        <end position="644"/>
    </location>
</feature>
<proteinExistence type="predicted"/>
<dbReference type="CDD" id="cd17934">
    <property type="entry name" value="DEXXQc_Upf1-like"/>
    <property type="match status" value="1"/>
</dbReference>
<sequence length="1012" mass="118399">MNSILNDIFKAIHEGKWLHIEYQNRDNQVTKYWIGIRSVNIQNRTLTVDGLHLGQLTVKSLDWVRIDGILSSQIVEGSYYPINKRLVDDIYMNPEKYRSIFGHTVNLKILSYLEMCNRMDTVPYLKDFALIHYLDREKIQGEEIPLSTEQFQQIVKSFQYQTEQVKNEKEGLHIRQLAMNVLSIHTSRGLYVLAYRKLNLDVKARMLRPEQEITVCTEFTLDGTVKSVRRFLDAEDYELLENFEKNQENIKECIRKRMPGDQTNVDDMPYVIGLAMDIPLDLHQEYKGIIKMYQEGNVSIPIKAFFGELLERPRRTGAYPMALLNRKVNIDQLLAIHNAMKYPVAYIQGPPGTGKTNTIINTIVTAFFNERTVLFSSYNNHPINGVYEKLSKLQYEGKTILFPILRLGNAQKVNESLIMMRRMYEQAQSITVYESTLDRNKDERKRRARKLSELLKKYEEILDLREREETIDRLLEYEHQNSSMLQMVPFTEDLEGRQKRQIEKRRKMVGTVSEDEVFSLLDDKEEELRKYLYYISAAYIKKLNQSSNAELREIILMDDEGKRKDRFQKYLSKKKNISNLQKIFPIIATTCISAHRLGEAEPMFDMVIMDEASQCNLAVSLVPIIRGKSLMLVGDPQQLSPVILLDEMTNCKLKKRYGVSDEYDYRKNSIYKTYLSCDAVSDETLLKNHYRCNQKIIGFNNRKYYNSKLKIKTQSKESQPLLYVDMQNAKSLEKNTSPSEAKEIARYVMQHQDKSIGIITPFVNQKNLIEKELKLAQMDHVVCGTVHAFQGDEKDIILFSTAITDQTQKTTYEWLENNKELINVATSRAKDKLILMSSRKNLERLHSQTEQDDLYELAEYVWSNGNSIVTPKHANSRALGVKPFSSATEEAFLQNLNHALENIWMTQSRYTVHKEVAISHVFWENESYNDLFYSGRFDFVVYEKAGDQEIPLLAIELDGKEHFENEIVKNRDKKKNEICREHDLQLIRVENSYARRYNYMKEILMNYFSVMH</sequence>
<dbReference type="InterPro" id="IPR045055">
    <property type="entry name" value="DNA2/NAM7-like"/>
</dbReference>
<reference evidence="5 6" key="1">
    <citation type="submission" date="2024-03" db="EMBL/GenBank/DDBJ databases">
        <title>Human intestinal bacterial collection.</title>
        <authorList>
            <person name="Pauvert C."/>
            <person name="Hitch T.C.A."/>
            <person name="Clavel T."/>
        </authorList>
    </citation>
    <scope>NUCLEOTIDE SEQUENCE [LARGE SCALE GENOMIC DNA]</scope>
    <source>
        <strain evidence="5 6">CLA-AA-H78B</strain>
    </source>
</reference>
<name>A0ABV1HXA2_9FIRM</name>
<dbReference type="Pfam" id="PF13087">
    <property type="entry name" value="AAA_12"/>
    <property type="match status" value="1"/>
</dbReference>
<comment type="caution">
    <text evidence="5">The sequence shown here is derived from an EMBL/GenBank/DDBJ whole genome shotgun (WGS) entry which is preliminary data.</text>
</comment>
<feature type="coiled-coil region" evidence="1">
    <location>
        <begin position="441"/>
        <end position="468"/>
    </location>
</feature>
<dbReference type="InterPro" id="IPR041679">
    <property type="entry name" value="DNA2/NAM7-like_C"/>
</dbReference>
<dbReference type="CDD" id="cd18808">
    <property type="entry name" value="SF1_C_Upf1"/>
    <property type="match status" value="1"/>
</dbReference>
<gene>
    <name evidence="5" type="ORF">WMO62_01740</name>
</gene>
<protein>
    <submittedName>
        <fullName evidence="5">AAA domain-containing protein</fullName>
    </submittedName>
</protein>
<feature type="domain" description="DUF2726" evidence="2">
    <location>
        <begin position="886"/>
        <end position="1000"/>
    </location>
</feature>
<dbReference type="Pfam" id="PF13086">
    <property type="entry name" value="AAA_11"/>
    <property type="match status" value="1"/>
</dbReference>
<dbReference type="EMBL" id="JBBMFC010000002">
    <property type="protein sequence ID" value="MEQ2577561.1"/>
    <property type="molecule type" value="Genomic_DNA"/>
</dbReference>
<evidence type="ECO:0000256" key="1">
    <source>
        <dbReference type="SAM" id="Coils"/>
    </source>
</evidence>
<keyword evidence="1" id="KW-0175">Coiled coil</keyword>
<dbReference type="RefSeq" id="WP_349143593.1">
    <property type="nucleotide sequence ID" value="NZ_JBBMFC010000002.1"/>
</dbReference>
<dbReference type="PANTHER" id="PTHR10887">
    <property type="entry name" value="DNA2/NAM7 HELICASE FAMILY"/>
    <property type="match status" value="1"/>
</dbReference>
<dbReference type="SUPFAM" id="SSF52540">
    <property type="entry name" value="P-loop containing nucleoside triphosphate hydrolases"/>
    <property type="match status" value="1"/>
</dbReference>
<dbReference type="Pfam" id="PF10881">
    <property type="entry name" value="DUF2726"/>
    <property type="match status" value="1"/>
</dbReference>
<evidence type="ECO:0000259" key="2">
    <source>
        <dbReference type="Pfam" id="PF10881"/>
    </source>
</evidence>
<evidence type="ECO:0000313" key="5">
    <source>
        <dbReference type="EMBL" id="MEQ2577561.1"/>
    </source>
</evidence>
<evidence type="ECO:0000259" key="4">
    <source>
        <dbReference type="Pfam" id="PF13087"/>
    </source>
</evidence>
<evidence type="ECO:0000259" key="3">
    <source>
        <dbReference type="Pfam" id="PF13086"/>
    </source>
</evidence>
<accession>A0ABV1HXA2</accession>